<organism evidence="1">
    <name type="scientific">termite gut metagenome</name>
    <dbReference type="NCBI Taxonomy" id="433724"/>
    <lineage>
        <taxon>unclassified sequences</taxon>
        <taxon>metagenomes</taxon>
        <taxon>organismal metagenomes</taxon>
    </lineage>
</organism>
<dbReference type="Gene3D" id="3.40.50.1240">
    <property type="entry name" value="Phosphoglycerate mutase-like"/>
    <property type="match status" value="1"/>
</dbReference>
<name>A0A5J4RZ04_9ZZZZ</name>
<evidence type="ECO:0008006" key="2">
    <source>
        <dbReference type="Google" id="ProtNLM"/>
    </source>
</evidence>
<evidence type="ECO:0000313" key="1">
    <source>
        <dbReference type="EMBL" id="KAA6339074.1"/>
    </source>
</evidence>
<dbReference type="AlphaFoldDB" id="A0A5J4RZ04"/>
<dbReference type="EMBL" id="SNRY01000566">
    <property type="protein sequence ID" value="KAA6339074.1"/>
    <property type="molecule type" value="Genomic_DNA"/>
</dbReference>
<accession>A0A5J4RZ04</accession>
<dbReference type="InterPro" id="IPR029033">
    <property type="entry name" value="His_PPase_superfam"/>
</dbReference>
<comment type="caution">
    <text evidence="1">The sequence shown here is derived from an EMBL/GenBank/DDBJ whole genome shotgun (WGS) entry which is preliminary data.</text>
</comment>
<gene>
    <name evidence="1" type="ORF">EZS27_012968</name>
</gene>
<dbReference type="Pfam" id="PF00300">
    <property type="entry name" value="His_Phos_1"/>
    <property type="match status" value="1"/>
</dbReference>
<dbReference type="CDD" id="cd07040">
    <property type="entry name" value="HP"/>
    <property type="match status" value="1"/>
</dbReference>
<dbReference type="SUPFAM" id="SSF53254">
    <property type="entry name" value="Phosphoglycerate mutase-like"/>
    <property type="match status" value="1"/>
</dbReference>
<dbReference type="InterPro" id="IPR013078">
    <property type="entry name" value="His_Pase_superF_clade-1"/>
</dbReference>
<reference evidence="1" key="1">
    <citation type="submission" date="2019-03" db="EMBL/GenBank/DDBJ databases">
        <title>Single cell metagenomics reveals metabolic interactions within the superorganism composed of flagellate Streblomastix strix and complex community of Bacteroidetes bacteria on its surface.</title>
        <authorList>
            <person name="Treitli S.C."/>
            <person name="Kolisko M."/>
            <person name="Husnik F."/>
            <person name="Keeling P."/>
            <person name="Hampl V."/>
        </authorList>
    </citation>
    <scope>NUCLEOTIDE SEQUENCE</scope>
    <source>
        <strain evidence="1">STM</strain>
    </source>
</reference>
<sequence length="196" mass="22037">MPSQIQKQYSESDRLSLLIRHADRDKIPVGSFGNEIMLNEVGKVNALKFGEALSDLKINKIMTSPIGRCVQTAELIAKGYGKALDIIETKALGAPGLHITDEEIAGKFFMEQGFEELYRRIINDIPIPGIPTAKQFNQLMTDFLIENTNKNGITLFVTHDLLIAFYHYSINKTVHTRENWVKYLSGLILKNGKNEG</sequence>
<proteinExistence type="predicted"/>
<protein>
    <recommendedName>
        <fullName evidence="2">Histidine phosphatase family protein</fullName>
    </recommendedName>
</protein>